<dbReference type="FunFam" id="3.40.50.300:FF:000309">
    <property type="entry name" value="ABC transporter ATP-binding protein"/>
    <property type="match status" value="1"/>
</dbReference>
<name>A0A7S3ZUU0_9STRA</name>
<evidence type="ECO:0000256" key="1">
    <source>
        <dbReference type="ARBA" id="ARBA00022737"/>
    </source>
</evidence>
<feature type="domain" description="ABC transporter" evidence="6">
    <location>
        <begin position="472"/>
        <end position="691"/>
    </location>
</feature>
<dbReference type="EMBL" id="HBIW01011627">
    <property type="protein sequence ID" value="CAE0694526.1"/>
    <property type="molecule type" value="Transcribed_RNA"/>
</dbReference>
<dbReference type="GO" id="GO:0003676">
    <property type="term" value="F:nucleic acid binding"/>
    <property type="evidence" value="ECO:0007669"/>
    <property type="project" value="UniProtKB-ARBA"/>
</dbReference>
<reference evidence="7" key="1">
    <citation type="submission" date="2021-01" db="EMBL/GenBank/DDBJ databases">
        <authorList>
            <person name="Corre E."/>
            <person name="Pelletier E."/>
            <person name="Niang G."/>
            <person name="Scheremetjew M."/>
            <person name="Finn R."/>
            <person name="Kale V."/>
            <person name="Holt S."/>
            <person name="Cochrane G."/>
            <person name="Meng A."/>
            <person name="Brown T."/>
            <person name="Cohen L."/>
        </authorList>
    </citation>
    <scope>NUCLEOTIDE SEQUENCE</scope>
    <source>
        <strain evidence="7">CCMP1756</strain>
    </source>
</reference>
<comment type="similarity">
    <text evidence="4">Belongs to the ABC transporter superfamily. ABCF family. EF3 (TC 3.A.1.121) subfamily.</text>
</comment>
<dbReference type="GO" id="GO:0016887">
    <property type="term" value="F:ATP hydrolysis activity"/>
    <property type="evidence" value="ECO:0007669"/>
    <property type="project" value="InterPro"/>
</dbReference>
<keyword evidence="1" id="KW-0677">Repeat</keyword>
<dbReference type="PROSITE" id="PS50893">
    <property type="entry name" value="ABC_TRANSPORTER_2"/>
    <property type="match status" value="2"/>
</dbReference>
<evidence type="ECO:0000259" key="6">
    <source>
        <dbReference type="PROSITE" id="PS50893"/>
    </source>
</evidence>
<proteinExistence type="inferred from homology"/>
<dbReference type="Pfam" id="PF12848">
    <property type="entry name" value="ABC_tran_Xtn"/>
    <property type="match status" value="1"/>
</dbReference>
<evidence type="ECO:0000256" key="5">
    <source>
        <dbReference type="SAM" id="MobiDB-lite"/>
    </source>
</evidence>
<dbReference type="InterPro" id="IPR051309">
    <property type="entry name" value="ABCF_ATPase"/>
</dbReference>
<feature type="compositionally biased region" description="Basic residues" evidence="5">
    <location>
        <begin position="74"/>
        <end position="90"/>
    </location>
</feature>
<keyword evidence="2" id="KW-0547">Nucleotide-binding</keyword>
<dbReference type="Pfam" id="PF00005">
    <property type="entry name" value="ABC_tran"/>
    <property type="match status" value="2"/>
</dbReference>
<sequence>MGKSCRSGYAKGFDKGLLIDVGRSAPEPAKPEPKRAPEPEPEPEKKLSPKEAKRLALLAELEALDDDFDDIPVKPKKQKKDKKDKKKKGKKQEEPVAVEEEEESFAPPTVAAEEAEEEVTLEEKMKRQRGSARVRRIEQSSSGAATVRLEKVSVVFKNTEVLKDASWSVTTGDRVGLVGANGGGKTTQLKVLAGELEPTSGDVVLSSEGVKIAYLKQEFSESLDPSKTLREELASVFVKEAELLKELAEAEEALTSGEDGALEKFEELQQKAQDGDALNIEALVDRVAQQMGFGEADLDALVASFSGGWKMRIGLAKVLLERPDVLLLDEPTNHLDLESVEWLEAFLREQTLAMVIVSHDREFLDQVCTRIVDTDRGICTSYNGNYSKFLRAKRERMKQWEAAYKRQQAKIKTDKDFINKNRAGSKAAQAKSREKALEKLLASPDLVERPPSDGKGLRFRFPEPPRCGNDVLAVNDVTHGYGDVTLFEDVSFDLRRRDRVAILGANGAGKSTLLRVVSGKEDAREGDASFGSANVRMQYFAQNQADAMDLTKTVMRTIEDASAEGAERSYNELRALLGQFLFKGDDVQKKLESLSGGEKARVALCAMMLSPSNVLFLDEPTNHLDIPAKEMLEDALRHFDGTVVVVSHDRYFVSQVANTIFNIEDQKLHRWDGDYASYMENKDDLRERVEGRYIKGSQSIKKARFVDLDAVAEESKGGKKKFGGGLHGGSGRKDKGVKNAKRMA</sequence>
<feature type="compositionally biased region" description="Basic and acidic residues" evidence="5">
    <location>
        <begin position="29"/>
        <end position="54"/>
    </location>
</feature>
<feature type="region of interest" description="Disordered" evidence="5">
    <location>
        <begin position="66"/>
        <end position="134"/>
    </location>
</feature>
<dbReference type="GO" id="GO:0005524">
    <property type="term" value="F:ATP binding"/>
    <property type="evidence" value="ECO:0007669"/>
    <property type="project" value="UniProtKB-KW"/>
</dbReference>
<dbReference type="InterPro" id="IPR017871">
    <property type="entry name" value="ABC_transporter-like_CS"/>
</dbReference>
<dbReference type="CDD" id="cd03221">
    <property type="entry name" value="ABCF_EF-3"/>
    <property type="match status" value="2"/>
</dbReference>
<dbReference type="InterPro" id="IPR027417">
    <property type="entry name" value="P-loop_NTPase"/>
</dbReference>
<evidence type="ECO:0000256" key="2">
    <source>
        <dbReference type="ARBA" id="ARBA00022741"/>
    </source>
</evidence>
<evidence type="ECO:0000256" key="4">
    <source>
        <dbReference type="ARBA" id="ARBA00061344"/>
    </source>
</evidence>
<dbReference type="InterPro" id="IPR032781">
    <property type="entry name" value="ABC_tran_Xtn"/>
</dbReference>
<evidence type="ECO:0000256" key="3">
    <source>
        <dbReference type="ARBA" id="ARBA00022840"/>
    </source>
</evidence>
<dbReference type="PANTHER" id="PTHR42855">
    <property type="entry name" value="ABC TRANSPORTER ATP-BINDING SUBUNIT"/>
    <property type="match status" value="1"/>
</dbReference>
<dbReference type="FunFam" id="3.40.50.300:FF:000011">
    <property type="entry name" value="Putative ABC transporter ATP-binding component"/>
    <property type="match status" value="1"/>
</dbReference>
<feature type="region of interest" description="Disordered" evidence="5">
    <location>
        <begin position="715"/>
        <end position="744"/>
    </location>
</feature>
<dbReference type="AlphaFoldDB" id="A0A7S3ZUU0"/>
<gene>
    <name evidence="7" type="ORF">PCAL00307_LOCUS9962</name>
</gene>
<keyword evidence="3" id="KW-0067">ATP-binding</keyword>
<dbReference type="SUPFAM" id="SSF52540">
    <property type="entry name" value="P-loop containing nucleoside triphosphate hydrolases"/>
    <property type="match status" value="2"/>
</dbReference>
<dbReference type="PROSITE" id="PS00211">
    <property type="entry name" value="ABC_TRANSPORTER_1"/>
    <property type="match status" value="2"/>
</dbReference>
<dbReference type="Gene3D" id="3.40.50.300">
    <property type="entry name" value="P-loop containing nucleotide triphosphate hydrolases"/>
    <property type="match status" value="2"/>
</dbReference>
<evidence type="ECO:0000313" key="7">
    <source>
        <dbReference type="EMBL" id="CAE0694526.1"/>
    </source>
</evidence>
<dbReference type="SMART" id="SM00382">
    <property type="entry name" value="AAA"/>
    <property type="match status" value="2"/>
</dbReference>
<feature type="domain" description="ABC transporter" evidence="6">
    <location>
        <begin position="147"/>
        <end position="401"/>
    </location>
</feature>
<dbReference type="InterPro" id="IPR003439">
    <property type="entry name" value="ABC_transporter-like_ATP-bd"/>
</dbReference>
<accession>A0A7S3ZUU0</accession>
<feature type="region of interest" description="Disordered" evidence="5">
    <location>
        <begin position="15"/>
        <end position="54"/>
    </location>
</feature>
<organism evidence="7">
    <name type="scientific">Pelagomonas calceolata</name>
    <dbReference type="NCBI Taxonomy" id="35677"/>
    <lineage>
        <taxon>Eukaryota</taxon>
        <taxon>Sar</taxon>
        <taxon>Stramenopiles</taxon>
        <taxon>Ochrophyta</taxon>
        <taxon>Pelagophyceae</taxon>
        <taxon>Pelagomonadales</taxon>
        <taxon>Pelagomonadaceae</taxon>
        <taxon>Pelagomonas</taxon>
    </lineage>
</organism>
<dbReference type="InterPro" id="IPR003593">
    <property type="entry name" value="AAA+_ATPase"/>
</dbReference>
<protein>
    <recommendedName>
        <fullName evidence="6">ABC transporter domain-containing protein</fullName>
    </recommendedName>
</protein>
<dbReference type="PANTHER" id="PTHR42855:SF1">
    <property type="entry name" value="ABC TRANSPORTER DOMAIN-CONTAINING PROTEIN"/>
    <property type="match status" value="1"/>
</dbReference>